<feature type="chain" id="PRO_5047420092" evidence="2">
    <location>
        <begin position="22"/>
        <end position="522"/>
    </location>
</feature>
<dbReference type="Proteomes" id="UP001589818">
    <property type="component" value="Unassembled WGS sequence"/>
</dbReference>
<evidence type="ECO:0000256" key="1">
    <source>
        <dbReference type="SAM" id="MobiDB-lite"/>
    </source>
</evidence>
<comment type="caution">
    <text evidence="4">The sequence shown here is derived from an EMBL/GenBank/DDBJ whole genome shotgun (WGS) entry which is preliminary data.</text>
</comment>
<reference evidence="4 5" key="1">
    <citation type="submission" date="2024-09" db="EMBL/GenBank/DDBJ databases">
        <authorList>
            <person name="Sun Q."/>
            <person name="Mori K."/>
        </authorList>
    </citation>
    <scope>NUCLEOTIDE SEQUENCE [LARGE SCALE GENOMIC DNA]</scope>
    <source>
        <strain evidence="4 5">CCM 4839</strain>
    </source>
</reference>
<feature type="domain" description="DUF3502" evidence="3">
    <location>
        <begin position="451"/>
        <end position="519"/>
    </location>
</feature>
<sequence length="522" mass="58563">MRRKTMVSLLILALMLTGLLAACSSKEENTPDKKNDTQKEENKGNSAGKEENKGESAGKEEKVSGTVKVVLPGDAPKDLENVKKAIEDKMHADGLDLNLEFTYFPWDQYNNKLNLIAASGEKYDLAWTHVSWLSQIVSKHVVAPLDDWLETNGKELKESIPSANWSSSSIDNKIYGIPTLVPTAENNNFFAIRGDLRKKYNLPEIQTLADFEAYLDAIKKNEKGMVPIANDGSRALLREFGNVYLPLGDMGAGPGYIDPADPELKVRNFYDSDIFKNIVNTKRKWYVNGWMPKDAQEIKDPEAALNNGKLGAIWSNVLKTTERIDAFKKTLPDGTLEDVFLNPDKPKYVFDAASNLLSVFATSKNPEGAVAFINWFRSNQENYDLFSYGVKDVNYIMDGSAISVEGIGEQQSYNQVYWAWDDIRLKHFSKHISPEFVETLQKWDDGAAEAPTLGFRFNADPVKAEIAQISAVEKEYVDSAYAGFTDYDQFFPKFQSKLKSAGIDKVIAEMQKQLDEFLAAKK</sequence>
<dbReference type="InterPro" id="IPR050490">
    <property type="entry name" value="Bact_solute-bd_prot1"/>
</dbReference>
<dbReference type="Pfam" id="PF01547">
    <property type="entry name" value="SBP_bac_1"/>
    <property type="match status" value="1"/>
</dbReference>
<dbReference type="PANTHER" id="PTHR43649">
    <property type="entry name" value="ARABINOSE-BINDING PROTEIN-RELATED"/>
    <property type="match status" value="1"/>
</dbReference>
<dbReference type="InterPro" id="IPR022627">
    <property type="entry name" value="DUF3502"/>
</dbReference>
<keyword evidence="5" id="KW-1185">Reference proteome</keyword>
<evidence type="ECO:0000313" key="4">
    <source>
        <dbReference type="EMBL" id="MFC0394491.1"/>
    </source>
</evidence>
<proteinExistence type="predicted"/>
<evidence type="ECO:0000259" key="3">
    <source>
        <dbReference type="Pfam" id="PF12010"/>
    </source>
</evidence>
<feature type="compositionally biased region" description="Basic and acidic residues" evidence="1">
    <location>
        <begin position="26"/>
        <end position="63"/>
    </location>
</feature>
<dbReference type="Gene3D" id="3.40.190.10">
    <property type="entry name" value="Periplasmic binding protein-like II"/>
    <property type="match status" value="1"/>
</dbReference>
<feature type="signal peptide" evidence="2">
    <location>
        <begin position="1"/>
        <end position="21"/>
    </location>
</feature>
<dbReference type="RefSeq" id="WP_204815621.1">
    <property type="nucleotide sequence ID" value="NZ_JANHOF010000001.1"/>
</dbReference>
<dbReference type="EMBL" id="JBHLVF010000041">
    <property type="protein sequence ID" value="MFC0394491.1"/>
    <property type="molecule type" value="Genomic_DNA"/>
</dbReference>
<accession>A0ABV6JF05</accession>
<dbReference type="PANTHER" id="PTHR43649:SF17">
    <property type="entry name" value="ABC TRANSPORTER SOLUTE BINDING PROTEIN-SUGAR TRANSPORT"/>
    <property type="match status" value="1"/>
</dbReference>
<name>A0ABV6JF05_9BACL</name>
<protein>
    <submittedName>
        <fullName evidence="4">ABC transporter substrate-binding protein</fullName>
    </submittedName>
</protein>
<dbReference type="PROSITE" id="PS51257">
    <property type="entry name" value="PROKAR_LIPOPROTEIN"/>
    <property type="match status" value="1"/>
</dbReference>
<evidence type="ECO:0000313" key="5">
    <source>
        <dbReference type="Proteomes" id="UP001589818"/>
    </source>
</evidence>
<dbReference type="InterPro" id="IPR006059">
    <property type="entry name" value="SBP"/>
</dbReference>
<organism evidence="4 5">
    <name type="scientific">Paenibacillus mendelii</name>
    <dbReference type="NCBI Taxonomy" id="206163"/>
    <lineage>
        <taxon>Bacteria</taxon>
        <taxon>Bacillati</taxon>
        <taxon>Bacillota</taxon>
        <taxon>Bacilli</taxon>
        <taxon>Bacillales</taxon>
        <taxon>Paenibacillaceae</taxon>
        <taxon>Paenibacillus</taxon>
    </lineage>
</organism>
<feature type="region of interest" description="Disordered" evidence="1">
    <location>
        <begin position="26"/>
        <end position="68"/>
    </location>
</feature>
<dbReference type="Pfam" id="PF12010">
    <property type="entry name" value="DUF3502"/>
    <property type="match status" value="1"/>
</dbReference>
<evidence type="ECO:0000256" key="2">
    <source>
        <dbReference type="SAM" id="SignalP"/>
    </source>
</evidence>
<keyword evidence="2" id="KW-0732">Signal</keyword>
<dbReference type="SUPFAM" id="SSF53850">
    <property type="entry name" value="Periplasmic binding protein-like II"/>
    <property type="match status" value="1"/>
</dbReference>
<gene>
    <name evidence="4" type="ORF">ACFFJ8_24420</name>
</gene>